<dbReference type="GO" id="GO:0005634">
    <property type="term" value="C:nucleus"/>
    <property type="evidence" value="ECO:0007669"/>
    <property type="project" value="UniProtKB-SubCell"/>
</dbReference>
<evidence type="ECO:0000256" key="8">
    <source>
        <dbReference type="PROSITE-ProRule" id="PRU00042"/>
    </source>
</evidence>
<dbReference type="SUPFAM" id="SSF57667">
    <property type="entry name" value="beta-beta-alpha zinc fingers"/>
    <property type="match status" value="1"/>
</dbReference>
<dbReference type="SMART" id="SM00355">
    <property type="entry name" value="ZnF_C2H2"/>
    <property type="match status" value="1"/>
</dbReference>
<accession>A0AAV3QFQ3</accession>
<evidence type="ECO:0000256" key="6">
    <source>
        <dbReference type="ARBA" id="ARBA00023163"/>
    </source>
</evidence>
<evidence type="ECO:0000256" key="5">
    <source>
        <dbReference type="ARBA" id="ARBA00023015"/>
    </source>
</evidence>
<keyword evidence="4" id="KW-0862">Zinc</keyword>
<dbReference type="PROSITE" id="PS50157">
    <property type="entry name" value="ZINC_FINGER_C2H2_2"/>
    <property type="match status" value="1"/>
</dbReference>
<evidence type="ECO:0000313" key="11">
    <source>
        <dbReference type="Proteomes" id="UP001454036"/>
    </source>
</evidence>
<dbReference type="PANTHER" id="PTHR45801:SF110">
    <property type="entry name" value="TRANSCRIPTIONAL REGULATOR SUPERMAN"/>
    <property type="match status" value="1"/>
</dbReference>
<sequence>MKQTWDTAIKEHKFNGDNHDQVGELNGEFLSWPPRSYTCSFCKKEFRSSQALGGHMNIHRRDRARLRQYYSPLKEASNYHLIFFLSICVPAISSLSCGSTSTTRIKSWHKRVEMTKKKTMIHQDLGSLLKHKKEPSAVATATKNVEIDALDKQTGLQKKDLDLELRLGYT</sequence>
<keyword evidence="2" id="KW-0479">Metal-binding</keyword>
<comment type="caution">
    <text evidence="10">The sequence shown here is derived from an EMBL/GenBank/DDBJ whole genome shotgun (WGS) entry which is preliminary data.</text>
</comment>
<dbReference type="AlphaFoldDB" id="A0AAV3QFQ3"/>
<comment type="subcellular location">
    <subcellularLocation>
        <location evidence="1">Nucleus</location>
    </subcellularLocation>
</comment>
<dbReference type="Gene3D" id="3.30.160.60">
    <property type="entry name" value="Classic Zinc Finger"/>
    <property type="match status" value="1"/>
</dbReference>
<dbReference type="GO" id="GO:0008270">
    <property type="term" value="F:zinc ion binding"/>
    <property type="evidence" value="ECO:0007669"/>
    <property type="project" value="UniProtKB-KW"/>
</dbReference>
<evidence type="ECO:0000256" key="2">
    <source>
        <dbReference type="ARBA" id="ARBA00022723"/>
    </source>
</evidence>
<evidence type="ECO:0000256" key="4">
    <source>
        <dbReference type="ARBA" id="ARBA00022833"/>
    </source>
</evidence>
<evidence type="ECO:0000313" key="10">
    <source>
        <dbReference type="EMBL" id="GAA0162895.1"/>
    </source>
</evidence>
<dbReference type="PANTHER" id="PTHR45801">
    <property type="entry name" value="OS07G0101800 PROTEIN"/>
    <property type="match status" value="1"/>
</dbReference>
<name>A0AAV3QFQ3_LITER</name>
<protein>
    <recommendedName>
        <fullName evidence="9">C2H2-type domain-containing protein</fullName>
    </recommendedName>
</protein>
<dbReference type="PROSITE" id="PS00028">
    <property type="entry name" value="ZINC_FINGER_C2H2_1"/>
    <property type="match status" value="1"/>
</dbReference>
<keyword evidence="7" id="KW-0539">Nucleus</keyword>
<dbReference type="Pfam" id="PF13912">
    <property type="entry name" value="zf-C2H2_6"/>
    <property type="match status" value="1"/>
</dbReference>
<evidence type="ECO:0000256" key="3">
    <source>
        <dbReference type="ARBA" id="ARBA00022771"/>
    </source>
</evidence>
<dbReference type="InterPro" id="IPR052426">
    <property type="entry name" value="Plant_dev_regulator"/>
</dbReference>
<dbReference type="InterPro" id="IPR036236">
    <property type="entry name" value="Znf_C2H2_sf"/>
</dbReference>
<keyword evidence="11" id="KW-1185">Reference proteome</keyword>
<reference evidence="10 11" key="1">
    <citation type="submission" date="2024-01" db="EMBL/GenBank/DDBJ databases">
        <title>The complete chloroplast genome sequence of Lithospermum erythrorhizon: insights into the phylogenetic relationship among Boraginaceae species and the maternal lineages of purple gromwells.</title>
        <authorList>
            <person name="Okada T."/>
            <person name="Watanabe K."/>
        </authorList>
    </citation>
    <scope>NUCLEOTIDE SEQUENCE [LARGE SCALE GENOMIC DNA]</scope>
</reference>
<dbReference type="Proteomes" id="UP001454036">
    <property type="component" value="Unassembled WGS sequence"/>
</dbReference>
<evidence type="ECO:0000259" key="9">
    <source>
        <dbReference type="PROSITE" id="PS50157"/>
    </source>
</evidence>
<evidence type="ECO:0000256" key="7">
    <source>
        <dbReference type="ARBA" id="ARBA00023242"/>
    </source>
</evidence>
<gene>
    <name evidence="10" type="ORF">LIER_18890</name>
</gene>
<keyword evidence="6" id="KW-0804">Transcription</keyword>
<keyword evidence="3 8" id="KW-0863">Zinc-finger</keyword>
<evidence type="ECO:0000256" key="1">
    <source>
        <dbReference type="ARBA" id="ARBA00004123"/>
    </source>
</evidence>
<proteinExistence type="predicted"/>
<dbReference type="InterPro" id="IPR013087">
    <property type="entry name" value="Znf_C2H2_type"/>
</dbReference>
<feature type="domain" description="C2H2-type" evidence="9">
    <location>
        <begin position="37"/>
        <end position="64"/>
    </location>
</feature>
<keyword evidence="5" id="KW-0805">Transcription regulation</keyword>
<organism evidence="10 11">
    <name type="scientific">Lithospermum erythrorhizon</name>
    <name type="common">Purple gromwell</name>
    <name type="synonym">Lithospermum officinale var. erythrorhizon</name>
    <dbReference type="NCBI Taxonomy" id="34254"/>
    <lineage>
        <taxon>Eukaryota</taxon>
        <taxon>Viridiplantae</taxon>
        <taxon>Streptophyta</taxon>
        <taxon>Embryophyta</taxon>
        <taxon>Tracheophyta</taxon>
        <taxon>Spermatophyta</taxon>
        <taxon>Magnoliopsida</taxon>
        <taxon>eudicotyledons</taxon>
        <taxon>Gunneridae</taxon>
        <taxon>Pentapetalae</taxon>
        <taxon>asterids</taxon>
        <taxon>lamiids</taxon>
        <taxon>Boraginales</taxon>
        <taxon>Boraginaceae</taxon>
        <taxon>Boraginoideae</taxon>
        <taxon>Lithospermeae</taxon>
        <taxon>Lithospermum</taxon>
    </lineage>
</organism>
<dbReference type="EMBL" id="BAABME010004586">
    <property type="protein sequence ID" value="GAA0162895.1"/>
    <property type="molecule type" value="Genomic_DNA"/>
</dbReference>